<dbReference type="PANTHER" id="PTHR38036">
    <property type="entry name" value="UPF0250 PROTEIN YBED"/>
    <property type="match status" value="1"/>
</dbReference>
<gene>
    <name evidence="2" type="ORF">MNBD_GAMMA22-3108</name>
</gene>
<organism evidence="2">
    <name type="scientific">hydrothermal vent metagenome</name>
    <dbReference type="NCBI Taxonomy" id="652676"/>
    <lineage>
        <taxon>unclassified sequences</taxon>
        <taxon>metagenomes</taxon>
        <taxon>ecological metagenomes</taxon>
    </lineage>
</organism>
<accession>A0A3B1B8A2</accession>
<dbReference type="SUPFAM" id="SSF117991">
    <property type="entry name" value="YbeD/HP0495-like"/>
    <property type="match status" value="1"/>
</dbReference>
<dbReference type="InterPro" id="IPR007454">
    <property type="entry name" value="UPF0250_YbeD-like"/>
</dbReference>
<dbReference type="Pfam" id="PF04359">
    <property type="entry name" value="DUF493"/>
    <property type="match status" value="1"/>
</dbReference>
<dbReference type="PANTHER" id="PTHR38036:SF1">
    <property type="entry name" value="UPF0250 PROTEIN YBED"/>
    <property type="match status" value="1"/>
</dbReference>
<comment type="similarity">
    <text evidence="1">Belongs to the UPF0250 family.</text>
</comment>
<proteinExistence type="inferred from homology"/>
<evidence type="ECO:0008006" key="3">
    <source>
        <dbReference type="Google" id="ProtNLM"/>
    </source>
</evidence>
<dbReference type="GO" id="GO:0005829">
    <property type="term" value="C:cytosol"/>
    <property type="evidence" value="ECO:0007669"/>
    <property type="project" value="TreeGrafter"/>
</dbReference>
<dbReference type="Gene3D" id="3.30.70.260">
    <property type="match status" value="1"/>
</dbReference>
<protein>
    <recommendedName>
        <fullName evidence="3">Proposed lipoate regulatory protein YbeD</fullName>
    </recommendedName>
</protein>
<sequence length="90" mass="10302">MNFVSDDTLFEFPCSFPIKIMGKDIPKLHQTVREIIQKHVENISDDAFKTRKSNKGTYISITVTITAKNKQQLDAIYLELTASQYVSMCL</sequence>
<dbReference type="AlphaFoldDB" id="A0A3B1B8A2"/>
<evidence type="ECO:0000313" key="2">
    <source>
        <dbReference type="EMBL" id="VAX01267.1"/>
    </source>
</evidence>
<evidence type="ECO:0000256" key="1">
    <source>
        <dbReference type="ARBA" id="ARBA00008460"/>
    </source>
</evidence>
<name>A0A3B1B8A2_9ZZZZ</name>
<dbReference type="EMBL" id="UOFS01000048">
    <property type="protein sequence ID" value="VAX01267.1"/>
    <property type="molecule type" value="Genomic_DNA"/>
</dbReference>
<reference evidence="2" key="1">
    <citation type="submission" date="2018-06" db="EMBL/GenBank/DDBJ databases">
        <authorList>
            <person name="Zhirakovskaya E."/>
        </authorList>
    </citation>
    <scope>NUCLEOTIDE SEQUENCE</scope>
</reference>
<dbReference type="InterPro" id="IPR027471">
    <property type="entry name" value="YbeD-like_sf"/>
</dbReference>
<dbReference type="HAMAP" id="MF_00659">
    <property type="entry name" value="UPF0250"/>
    <property type="match status" value="1"/>
</dbReference>